<dbReference type="PANTHER" id="PTHR38442:SF1">
    <property type="entry name" value="INNER MEMBRANE PROTEIN"/>
    <property type="match status" value="1"/>
</dbReference>
<dbReference type="HOGENOM" id="CLU_036718_2_0_6"/>
<dbReference type="EMBL" id="CP005960">
    <property type="protein sequence ID" value="AHZ69769.1"/>
    <property type="molecule type" value="Genomic_DNA"/>
</dbReference>
<evidence type="ECO:0000313" key="1">
    <source>
        <dbReference type="EMBL" id="AHZ69769.1"/>
    </source>
</evidence>
<proteinExistence type="predicted"/>
<gene>
    <name evidence="1" type="ORF">OU5_2690</name>
</gene>
<dbReference type="Pfam" id="PF04286">
    <property type="entry name" value="DUF445"/>
    <property type="match status" value="1"/>
</dbReference>
<reference evidence="1 2" key="1">
    <citation type="journal article" date="2012" name="J. Bacteriol.">
        <title>Genome sequence of cold-adapted Pseudomonas mandelii strain JR-1.</title>
        <authorList>
            <person name="Jang S.H."/>
            <person name="Kim J."/>
            <person name="Kim J."/>
            <person name="Hong S."/>
            <person name="Lee C."/>
        </authorList>
    </citation>
    <scope>NUCLEOTIDE SEQUENCE [LARGE SCALE GENOMIC DNA]</scope>
    <source>
        <strain evidence="1 2">JR-1</strain>
    </source>
</reference>
<dbReference type="RefSeq" id="WP_010463617.1">
    <property type="nucleotide sequence ID" value="NZ_CP005960.1"/>
</dbReference>
<accession>A0A024EA50</accession>
<sequence length="425" mass="47371">MLKLDSPLARMKAIASGLFLLAAALYVAALMLIHSHPVLGGYMKAFSEAAMVGAISDWFAVTALFRRPLGLPIPHTAIIPRNKARIGANLGDFICTHFLSREQVLQKVSEFDTARRLAQWLSKEDNAAVLSGLAVKLAGHGIGALRDERVRQFVRSTALARLEEVDLAKMSGQLLEVLTDDGRAQEVLDAVLNQVDISLQGEATKKRIADVLATEFEFLRFNVFGKELPLHNVAGNWSSAKLVERISDVISEVNHDTEHPLRKHFDQQLGALVHKLKEEPAFRLRAAQLRAQLVQHPALHSYLTDMVDDVVNWFEEDITRSDSTTRQRLEEGTRKLGEALSEDALMQGWINDQILAMAGPLVERYRSEIGRYIAERIEAWNEKELVEQLESHVGKDLQFIRINGTLVGGLVGVIIHLGTEFALQM</sequence>
<dbReference type="KEGG" id="pman:OU5_2690"/>
<protein>
    <recommendedName>
        <fullName evidence="3">DUF445 domain-containing protein</fullName>
    </recommendedName>
</protein>
<dbReference type="Proteomes" id="UP000026913">
    <property type="component" value="Chromosome"/>
</dbReference>
<organism evidence="1 2">
    <name type="scientific">Pseudomonas mandelii JR-1</name>
    <dbReference type="NCBI Taxonomy" id="1147786"/>
    <lineage>
        <taxon>Bacteria</taxon>
        <taxon>Pseudomonadati</taxon>
        <taxon>Pseudomonadota</taxon>
        <taxon>Gammaproteobacteria</taxon>
        <taxon>Pseudomonadales</taxon>
        <taxon>Pseudomonadaceae</taxon>
        <taxon>Pseudomonas</taxon>
    </lineage>
</organism>
<dbReference type="GO" id="GO:0005886">
    <property type="term" value="C:plasma membrane"/>
    <property type="evidence" value="ECO:0007669"/>
    <property type="project" value="TreeGrafter"/>
</dbReference>
<name>A0A024EA50_9PSED</name>
<dbReference type="AlphaFoldDB" id="A0A024EA50"/>
<evidence type="ECO:0008006" key="3">
    <source>
        <dbReference type="Google" id="ProtNLM"/>
    </source>
</evidence>
<dbReference type="PANTHER" id="PTHR38442">
    <property type="entry name" value="INNER MEMBRANE PROTEIN-RELATED"/>
    <property type="match status" value="1"/>
</dbReference>
<dbReference type="OrthoDB" id="9769590at2"/>
<dbReference type="InterPro" id="IPR007383">
    <property type="entry name" value="DUF445"/>
</dbReference>
<evidence type="ECO:0000313" key="2">
    <source>
        <dbReference type="Proteomes" id="UP000026913"/>
    </source>
</evidence>